<dbReference type="Proteomes" id="UP000487596">
    <property type="component" value="Unassembled WGS sequence"/>
</dbReference>
<accession>A0A412VJU7</accession>
<dbReference type="PROSITE" id="PS00095">
    <property type="entry name" value="C5_MTASE_2"/>
    <property type="match status" value="1"/>
</dbReference>
<dbReference type="Pfam" id="PF00145">
    <property type="entry name" value="DNA_methylase"/>
    <property type="match status" value="2"/>
</dbReference>
<evidence type="ECO:0000256" key="8">
    <source>
        <dbReference type="RuleBase" id="RU000417"/>
    </source>
</evidence>
<dbReference type="AlphaFoldDB" id="A0A412VJU7"/>
<organism evidence="10 11">
    <name type="scientific">Bacteroides xylanisolvens</name>
    <dbReference type="NCBI Taxonomy" id="371601"/>
    <lineage>
        <taxon>Bacteria</taxon>
        <taxon>Pseudomonadati</taxon>
        <taxon>Bacteroidota</taxon>
        <taxon>Bacteroidia</taxon>
        <taxon>Bacteroidales</taxon>
        <taxon>Bacteroidaceae</taxon>
        <taxon>Bacteroides</taxon>
    </lineage>
</organism>
<evidence type="ECO:0000256" key="7">
    <source>
        <dbReference type="RuleBase" id="RU000416"/>
    </source>
</evidence>
<protein>
    <recommendedName>
        <fullName evidence="8">Cytosine-specific methyltransferase</fullName>
        <ecNumber evidence="8">2.1.1.37</ecNumber>
    </recommendedName>
</protein>
<comment type="caution">
    <text evidence="10">The sequence shown here is derived from an EMBL/GenBank/DDBJ whole genome shotgun (WGS) entry which is preliminary data.</text>
</comment>
<dbReference type="InterPro" id="IPR001525">
    <property type="entry name" value="C5_MeTfrase"/>
</dbReference>
<dbReference type="InterPro" id="IPR029063">
    <property type="entry name" value="SAM-dependent_MTases_sf"/>
</dbReference>
<dbReference type="PANTHER" id="PTHR10629">
    <property type="entry name" value="CYTOSINE-SPECIFIC METHYLTRANSFERASE"/>
    <property type="match status" value="1"/>
</dbReference>
<dbReference type="SUPFAM" id="SSF53335">
    <property type="entry name" value="S-adenosyl-L-methionine-dependent methyltransferases"/>
    <property type="match status" value="1"/>
</dbReference>
<dbReference type="EMBL" id="WDEH01000015">
    <property type="protein sequence ID" value="KAB6138601.1"/>
    <property type="molecule type" value="Genomic_DNA"/>
</dbReference>
<sequence length="419" mass="48542">MAYTFNFIDLFAGAGGLSEGFIRAGFTPIAHIEMNKYACDTLRSRMAYHYLKQHNRLEEYIKYLKEKQEGESGQKLWEKVPDEVIDSVINKEISDETLADIFIKVDKLKGNKQVDFIIGGPPCQAYSIVGRARDPKNMKKDPRNFLYKYYLQFLKRYEPKMFVFENVPGILSAQNGIHLENILKGIDKAGYKIELKKLKASDYGVLQNRERVIIVGWRKELNLKYPELEKEENPYKILPDLFSDLPERQQGEGSLTDIVQYVAPATGYLQQSKVRNSLDFTTQHIARPHNLIDLEIYKRAIKLWLEKKARLNYADLPPELQKHNNKQAFLNRFQVVNHEGCCHTVVAHIAMDGHYYIYPSLKQIRSITVREAARIQSFPDDYYFEGSRTAAFKQIGNAVPVILAEKIANKIKEQFTYEL</sequence>
<dbReference type="RefSeq" id="WP_008645016.1">
    <property type="nucleotide sequence ID" value="NZ_CP103098.1"/>
</dbReference>
<evidence type="ECO:0000256" key="5">
    <source>
        <dbReference type="ARBA" id="ARBA00047422"/>
    </source>
</evidence>
<evidence type="ECO:0000313" key="9">
    <source>
        <dbReference type="EMBL" id="KAB6138601.1"/>
    </source>
</evidence>
<dbReference type="Proteomes" id="UP000283369">
    <property type="component" value="Unassembled WGS sequence"/>
</dbReference>
<comment type="similarity">
    <text evidence="6 7">Belongs to the class I-like SAM-binding methyltransferase superfamily. C5-methyltransferase family.</text>
</comment>
<proteinExistence type="inferred from homology"/>
<evidence type="ECO:0000313" key="12">
    <source>
        <dbReference type="Proteomes" id="UP000487596"/>
    </source>
</evidence>
<dbReference type="PRINTS" id="PR00105">
    <property type="entry name" value="C5METTRFRASE"/>
</dbReference>
<keyword evidence="2 6" id="KW-0808">Transferase</keyword>
<keyword evidence="4" id="KW-0680">Restriction system</keyword>
<evidence type="ECO:0000256" key="2">
    <source>
        <dbReference type="ARBA" id="ARBA00022679"/>
    </source>
</evidence>
<dbReference type="PROSITE" id="PS51679">
    <property type="entry name" value="SAM_MT_C5"/>
    <property type="match status" value="1"/>
</dbReference>
<dbReference type="GO" id="GO:0003886">
    <property type="term" value="F:DNA (cytosine-5-)-methyltransferase activity"/>
    <property type="evidence" value="ECO:0007669"/>
    <property type="project" value="UniProtKB-EC"/>
</dbReference>
<keyword evidence="1 6" id="KW-0489">Methyltransferase</keyword>
<dbReference type="GO" id="GO:0009307">
    <property type="term" value="P:DNA restriction-modification system"/>
    <property type="evidence" value="ECO:0007669"/>
    <property type="project" value="UniProtKB-KW"/>
</dbReference>
<keyword evidence="3 6" id="KW-0949">S-adenosyl-L-methionine</keyword>
<evidence type="ECO:0000256" key="1">
    <source>
        <dbReference type="ARBA" id="ARBA00022603"/>
    </source>
</evidence>
<dbReference type="PROSITE" id="PS00094">
    <property type="entry name" value="C5_MTASE_1"/>
    <property type="match status" value="1"/>
</dbReference>
<feature type="active site" evidence="6">
    <location>
        <position position="123"/>
    </location>
</feature>
<evidence type="ECO:0000256" key="3">
    <source>
        <dbReference type="ARBA" id="ARBA00022691"/>
    </source>
</evidence>
<evidence type="ECO:0000256" key="4">
    <source>
        <dbReference type="ARBA" id="ARBA00022747"/>
    </source>
</evidence>
<dbReference type="InterPro" id="IPR031303">
    <property type="entry name" value="C5_meth_CS"/>
</dbReference>
<dbReference type="GO" id="GO:0003677">
    <property type="term" value="F:DNA binding"/>
    <property type="evidence" value="ECO:0007669"/>
    <property type="project" value="TreeGrafter"/>
</dbReference>
<dbReference type="PANTHER" id="PTHR10629:SF52">
    <property type="entry name" value="DNA (CYTOSINE-5)-METHYLTRANSFERASE 1"/>
    <property type="match status" value="1"/>
</dbReference>
<reference evidence="9 12" key="2">
    <citation type="journal article" date="2019" name="Nat. Med.">
        <title>A library of human gut bacterial isolates paired with longitudinal multiomics data enables mechanistic microbiome research.</title>
        <authorList>
            <person name="Poyet M."/>
            <person name="Groussin M."/>
            <person name="Gibbons S.M."/>
            <person name="Avila-Pacheco J."/>
            <person name="Jiang X."/>
            <person name="Kearney S.M."/>
            <person name="Perrotta A.R."/>
            <person name="Berdy B."/>
            <person name="Zhao S."/>
            <person name="Lieberman T.D."/>
            <person name="Swanson P.K."/>
            <person name="Smith M."/>
            <person name="Roesemann S."/>
            <person name="Alexander J.E."/>
            <person name="Rich S.A."/>
            <person name="Livny J."/>
            <person name="Vlamakis H."/>
            <person name="Clish C."/>
            <person name="Bullock K."/>
            <person name="Deik A."/>
            <person name="Scott J."/>
            <person name="Pierce K.A."/>
            <person name="Xavier R.J."/>
            <person name="Alm E.J."/>
        </authorList>
    </citation>
    <scope>NUCLEOTIDE SEQUENCE [LARGE SCALE GENOMIC DNA]</scope>
    <source>
        <strain evidence="9 12">BIOML-A62</strain>
    </source>
</reference>
<dbReference type="EC" id="2.1.1.37" evidence="8"/>
<evidence type="ECO:0000313" key="10">
    <source>
        <dbReference type="EMBL" id="RGV06817.1"/>
    </source>
</evidence>
<reference evidence="10 11" key="1">
    <citation type="submission" date="2018-08" db="EMBL/GenBank/DDBJ databases">
        <title>A genome reference for cultivated species of the human gut microbiota.</title>
        <authorList>
            <person name="Zou Y."/>
            <person name="Xue W."/>
            <person name="Luo G."/>
        </authorList>
    </citation>
    <scope>NUCLEOTIDE SEQUENCE [LARGE SCALE GENOMIC DNA]</scope>
    <source>
        <strain evidence="10 11">AF14-7</strain>
    </source>
</reference>
<name>A0A412VJU7_9BACE</name>
<dbReference type="GO" id="GO:0032259">
    <property type="term" value="P:methylation"/>
    <property type="evidence" value="ECO:0007669"/>
    <property type="project" value="UniProtKB-KW"/>
</dbReference>
<dbReference type="Gene3D" id="3.90.120.10">
    <property type="entry name" value="DNA Methylase, subunit A, domain 2"/>
    <property type="match status" value="1"/>
</dbReference>
<dbReference type="Gene3D" id="3.40.50.150">
    <property type="entry name" value="Vaccinia Virus protein VP39"/>
    <property type="match status" value="1"/>
</dbReference>
<dbReference type="NCBIfam" id="TIGR00675">
    <property type="entry name" value="dcm"/>
    <property type="match status" value="1"/>
</dbReference>
<comment type="catalytic activity">
    <reaction evidence="5 8">
        <text>a 2'-deoxycytidine in DNA + S-adenosyl-L-methionine = a 5-methyl-2'-deoxycytidine in DNA + S-adenosyl-L-homocysteine + H(+)</text>
        <dbReference type="Rhea" id="RHEA:13681"/>
        <dbReference type="Rhea" id="RHEA-COMP:11369"/>
        <dbReference type="Rhea" id="RHEA-COMP:11370"/>
        <dbReference type="ChEBI" id="CHEBI:15378"/>
        <dbReference type="ChEBI" id="CHEBI:57856"/>
        <dbReference type="ChEBI" id="CHEBI:59789"/>
        <dbReference type="ChEBI" id="CHEBI:85452"/>
        <dbReference type="ChEBI" id="CHEBI:85454"/>
        <dbReference type="EC" id="2.1.1.37"/>
    </reaction>
</comment>
<evidence type="ECO:0000313" key="11">
    <source>
        <dbReference type="Proteomes" id="UP000283369"/>
    </source>
</evidence>
<gene>
    <name evidence="10" type="primary">dcm</name>
    <name evidence="10" type="ORF">DWW25_21110</name>
    <name evidence="9" type="ORF">GA424_10960</name>
</gene>
<dbReference type="GO" id="GO:0044027">
    <property type="term" value="P:negative regulation of gene expression via chromosomal CpG island methylation"/>
    <property type="evidence" value="ECO:0007669"/>
    <property type="project" value="TreeGrafter"/>
</dbReference>
<dbReference type="InterPro" id="IPR050390">
    <property type="entry name" value="C5-Methyltransferase"/>
</dbReference>
<dbReference type="EMBL" id="QRYV01000065">
    <property type="protein sequence ID" value="RGV06817.1"/>
    <property type="molecule type" value="Genomic_DNA"/>
</dbReference>
<evidence type="ECO:0000256" key="6">
    <source>
        <dbReference type="PROSITE-ProRule" id="PRU01016"/>
    </source>
</evidence>
<dbReference type="InterPro" id="IPR018117">
    <property type="entry name" value="C5_DNA_meth_AS"/>
</dbReference>